<dbReference type="PANTHER" id="PTHR35526:SF6">
    <property type="entry name" value="SLR1861 PROTEIN"/>
    <property type="match status" value="1"/>
</dbReference>
<dbReference type="GO" id="GO:0005524">
    <property type="term" value="F:ATP binding"/>
    <property type="evidence" value="ECO:0007669"/>
    <property type="project" value="UniProtKB-KW"/>
</dbReference>
<gene>
    <name evidence="3" type="ORF">QEZ52_19830</name>
</gene>
<evidence type="ECO:0000313" key="3">
    <source>
        <dbReference type="EMBL" id="WZK88820.1"/>
    </source>
</evidence>
<dbReference type="GO" id="GO:0004673">
    <property type="term" value="F:protein histidine kinase activity"/>
    <property type="evidence" value="ECO:0007669"/>
    <property type="project" value="UniProtKB-EC"/>
</dbReference>
<sequence>MAETFKHSFRATELDARDGMEFIVARLRQTGATEDWTGTVQIALAEAVNNIVEHAYVDMPRGNIEIACEMKETGLTMRITDSGSAFGTDELPPGNPVDLNVGFGDLPEGGFGWFLLRTLTQSISYDRKGDNNILTLAFDAEAS</sequence>
<dbReference type="EC" id="2.7.13.3" evidence="3"/>
<dbReference type="Proteomes" id="UP001623232">
    <property type="component" value="Chromosome"/>
</dbReference>
<reference evidence="3 4" key="1">
    <citation type="submission" date="2023-04" db="EMBL/GenBank/DDBJ databases">
        <title>Complete genome sequence of Alisedimentitalea scapharcae.</title>
        <authorList>
            <person name="Rong J.-C."/>
            <person name="Yi M.-L."/>
            <person name="Zhao Q."/>
        </authorList>
    </citation>
    <scope>NUCLEOTIDE SEQUENCE [LARGE SCALE GENOMIC DNA]</scope>
    <source>
        <strain evidence="3 4">KCTC 42119</strain>
    </source>
</reference>
<dbReference type="Gene3D" id="3.30.565.10">
    <property type="entry name" value="Histidine kinase-like ATPase, C-terminal domain"/>
    <property type="match status" value="1"/>
</dbReference>
<dbReference type="InterPro" id="IPR003594">
    <property type="entry name" value="HATPase_dom"/>
</dbReference>
<dbReference type="EMBL" id="CP123584">
    <property type="protein sequence ID" value="WZK88820.1"/>
    <property type="molecule type" value="Genomic_DNA"/>
</dbReference>
<dbReference type="RefSeq" id="WP_406646461.1">
    <property type="nucleotide sequence ID" value="NZ_CP123584.1"/>
</dbReference>
<evidence type="ECO:0000313" key="4">
    <source>
        <dbReference type="Proteomes" id="UP001623232"/>
    </source>
</evidence>
<keyword evidence="1" id="KW-0418">Kinase</keyword>
<keyword evidence="3" id="KW-0547">Nucleotide-binding</keyword>
<dbReference type="PANTHER" id="PTHR35526">
    <property type="entry name" value="ANTI-SIGMA-F FACTOR RSBW-RELATED"/>
    <property type="match status" value="1"/>
</dbReference>
<accession>A0ABZ2XRT2</accession>
<dbReference type="InterPro" id="IPR050267">
    <property type="entry name" value="Anti-sigma-factor_SerPK"/>
</dbReference>
<proteinExistence type="predicted"/>
<keyword evidence="4" id="KW-1185">Reference proteome</keyword>
<dbReference type="SUPFAM" id="SSF55874">
    <property type="entry name" value="ATPase domain of HSP90 chaperone/DNA topoisomerase II/histidine kinase"/>
    <property type="match status" value="1"/>
</dbReference>
<dbReference type="CDD" id="cd16936">
    <property type="entry name" value="HATPase_RsbW-like"/>
    <property type="match status" value="1"/>
</dbReference>
<organism evidence="3 4">
    <name type="scientific">Aliisedimentitalea scapharcae</name>
    <dbReference type="NCBI Taxonomy" id="1524259"/>
    <lineage>
        <taxon>Bacteria</taxon>
        <taxon>Pseudomonadati</taxon>
        <taxon>Pseudomonadota</taxon>
        <taxon>Alphaproteobacteria</taxon>
        <taxon>Rhodobacterales</taxon>
        <taxon>Roseobacteraceae</taxon>
        <taxon>Aliisedimentitalea</taxon>
    </lineage>
</organism>
<name>A0ABZ2XRT2_9RHOB</name>
<evidence type="ECO:0000259" key="2">
    <source>
        <dbReference type="Pfam" id="PF13581"/>
    </source>
</evidence>
<protein>
    <submittedName>
        <fullName evidence="3">ATP-binding protein</fullName>
        <ecNumber evidence="3">2.7.13.3</ecNumber>
    </submittedName>
</protein>
<keyword evidence="3" id="KW-0067">ATP-binding</keyword>
<dbReference type="InterPro" id="IPR036890">
    <property type="entry name" value="HATPase_C_sf"/>
</dbReference>
<feature type="domain" description="Histidine kinase/HSP90-like ATPase" evidence="2">
    <location>
        <begin position="20"/>
        <end position="137"/>
    </location>
</feature>
<dbReference type="Pfam" id="PF13581">
    <property type="entry name" value="HATPase_c_2"/>
    <property type="match status" value="1"/>
</dbReference>
<keyword evidence="1" id="KW-0723">Serine/threonine-protein kinase</keyword>
<keyword evidence="3" id="KW-0808">Transferase</keyword>
<evidence type="ECO:0000256" key="1">
    <source>
        <dbReference type="ARBA" id="ARBA00022527"/>
    </source>
</evidence>